<protein>
    <submittedName>
        <fullName evidence="6">ATPase subunit of ABC transporter with duplicated ATPase domains</fullName>
    </submittedName>
</protein>
<evidence type="ECO:0000256" key="2">
    <source>
        <dbReference type="ARBA" id="ARBA00022741"/>
    </source>
</evidence>
<dbReference type="InterPro" id="IPR003439">
    <property type="entry name" value="ABC_transporter-like_ATP-bd"/>
</dbReference>
<dbReference type="NCBIfam" id="NF000355">
    <property type="entry name" value="ribo_prot_ABC_F"/>
    <property type="match status" value="1"/>
</dbReference>
<keyword evidence="4" id="KW-0175">Coiled coil</keyword>
<dbReference type="Pfam" id="PF00005">
    <property type="entry name" value="ABC_tran"/>
    <property type="match status" value="2"/>
</dbReference>
<proteinExistence type="predicted"/>
<evidence type="ECO:0000256" key="1">
    <source>
        <dbReference type="ARBA" id="ARBA00022737"/>
    </source>
</evidence>
<feature type="domain" description="ABC transporter" evidence="5">
    <location>
        <begin position="272"/>
        <end position="480"/>
    </location>
</feature>
<name>A0ABS2MZV7_9BACI</name>
<dbReference type="RefSeq" id="WP_204499011.1">
    <property type="nucleotide sequence ID" value="NZ_JAFBDR010000009.1"/>
</dbReference>
<keyword evidence="3" id="KW-0067">ATP-binding</keyword>
<evidence type="ECO:0000256" key="4">
    <source>
        <dbReference type="SAM" id="Coils"/>
    </source>
</evidence>
<dbReference type="PANTHER" id="PTHR19211">
    <property type="entry name" value="ATP-BINDING TRANSPORT PROTEIN-RELATED"/>
    <property type="match status" value="1"/>
</dbReference>
<keyword evidence="7" id="KW-1185">Reference proteome</keyword>
<organism evidence="6 7">
    <name type="scientific">Aquibacillus albus</name>
    <dbReference type="NCBI Taxonomy" id="1168171"/>
    <lineage>
        <taxon>Bacteria</taxon>
        <taxon>Bacillati</taxon>
        <taxon>Bacillota</taxon>
        <taxon>Bacilli</taxon>
        <taxon>Bacillales</taxon>
        <taxon>Bacillaceae</taxon>
        <taxon>Aquibacillus</taxon>
    </lineage>
</organism>
<keyword evidence="2" id="KW-0547">Nucleotide-binding</keyword>
<evidence type="ECO:0000313" key="7">
    <source>
        <dbReference type="Proteomes" id="UP001296943"/>
    </source>
</evidence>
<dbReference type="PROSITE" id="PS00211">
    <property type="entry name" value="ABC_TRANSPORTER_1"/>
    <property type="match status" value="1"/>
</dbReference>
<keyword evidence="1" id="KW-0677">Repeat</keyword>
<dbReference type="PROSITE" id="PS50893">
    <property type="entry name" value="ABC_TRANSPORTER_2"/>
    <property type="match status" value="1"/>
</dbReference>
<accession>A0ABS2MZV7</accession>
<dbReference type="InterPro" id="IPR017871">
    <property type="entry name" value="ABC_transporter-like_CS"/>
</dbReference>
<dbReference type="CDD" id="cd03221">
    <property type="entry name" value="ABCF_EF-3"/>
    <property type="match status" value="2"/>
</dbReference>
<evidence type="ECO:0000313" key="6">
    <source>
        <dbReference type="EMBL" id="MBM7571417.1"/>
    </source>
</evidence>
<dbReference type="InterPro" id="IPR027417">
    <property type="entry name" value="P-loop_NTPase"/>
</dbReference>
<dbReference type="Proteomes" id="UP001296943">
    <property type="component" value="Unassembled WGS sequence"/>
</dbReference>
<dbReference type="SMART" id="SM00382">
    <property type="entry name" value="AAA"/>
    <property type="match status" value="2"/>
</dbReference>
<sequence length="530" mass="60504">MRFMHAQAINISIGDRVLLKADQLSIHQGHRIGLVGRNGQGKTLLIHSLLNKVSQPFMVEWQGTFAHFEQLNDQTQLPSYLSGGEKTMKKLAEVFASNADVLVLDEPTNNLDWTRISQLEAELLAHQGAMLIVSHDRALLDGLCTKIWELEEGNLEEFTGNYSYYEQQKALKREQQYLAYEQYLKEKNRLEARIKQKQDQAKGMRKPPARMSNSEWQLYKNKAAGKQKKVEQVSIRLQKRVEKLEKVDKPMEWDTVKMNQTHANPVHRKTVVMAKDIKKYIGNQLLFDVDYLKLKTGSKTAIIGDNGSGKTTLINELLSSIDTVNISKQAKIGRFEQALETLPVNETIYDYVKKGSEYPQHIIRIILGRLHFSGEDVNKSIGVLSGGERVKLALAKLLVGGYNFLILDEPTNHLDLEALQAVETLMKDYEGTILFVSHDRRFVENTANHLWILKDKTVEMFDGTLLEYSLASKQETQITDQIEEKIKLETRLTELIGRLSLNDPKEDKFALENAYQETLLALKKLKGQEP</sequence>
<dbReference type="EMBL" id="JAFBDR010000009">
    <property type="protein sequence ID" value="MBM7571417.1"/>
    <property type="molecule type" value="Genomic_DNA"/>
</dbReference>
<feature type="coiled-coil region" evidence="4">
    <location>
        <begin position="173"/>
        <end position="200"/>
    </location>
</feature>
<dbReference type="InterPro" id="IPR003593">
    <property type="entry name" value="AAA+_ATPase"/>
</dbReference>
<dbReference type="PANTHER" id="PTHR19211:SF100">
    <property type="entry name" value="RIBOSOME PROTECTION PROTEIN VMLR"/>
    <property type="match status" value="1"/>
</dbReference>
<evidence type="ECO:0000259" key="5">
    <source>
        <dbReference type="PROSITE" id="PS50893"/>
    </source>
</evidence>
<reference evidence="6 7" key="1">
    <citation type="submission" date="2021-01" db="EMBL/GenBank/DDBJ databases">
        <title>Genomic Encyclopedia of Type Strains, Phase IV (KMG-IV): sequencing the most valuable type-strain genomes for metagenomic binning, comparative biology and taxonomic classification.</title>
        <authorList>
            <person name="Goeker M."/>
        </authorList>
    </citation>
    <scope>NUCLEOTIDE SEQUENCE [LARGE SCALE GENOMIC DNA]</scope>
    <source>
        <strain evidence="6 7">DSM 23711</strain>
    </source>
</reference>
<dbReference type="SUPFAM" id="SSF52540">
    <property type="entry name" value="P-loop containing nucleoside triphosphate hydrolases"/>
    <property type="match status" value="2"/>
</dbReference>
<gene>
    <name evidence="6" type="ORF">JOC48_001913</name>
</gene>
<dbReference type="Gene3D" id="3.40.50.300">
    <property type="entry name" value="P-loop containing nucleotide triphosphate hydrolases"/>
    <property type="match status" value="3"/>
</dbReference>
<comment type="caution">
    <text evidence="6">The sequence shown here is derived from an EMBL/GenBank/DDBJ whole genome shotgun (WGS) entry which is preliminary data.</text>
</comment>
<evidence type="ECO:0000256" key="3">
    <source>
        <dbReference type="ARBA" id="ARBA00022840"/>
    </source>
</evidence>
<dbReference type="InterPro" id="IPR050611">
    <property type="entry name" value="ABCF"/>
</dbReference>